<dbReference type="Proteomes" id="UP000245383">
    <property type="component" value="Unassembled WGS sequence"/>
</dbReference>
<evidence type="ECO:0000313" key="2">
    <source>
        <dbReference type="EMBL" id="PVU86541.1"/>
    </source>
</evidence>
<name>A0A2T9Y2H7_9FUNG</name>
<sequence>MSSEGRLEDINELELPRTQINYNPILASGIVTEYSFQKKPNKKISVPYEPEEKLAFKKLKKDLDKSISAQSTALGREFILKIDASKLSIDADLSQVDDKKEKVPISFETIGLAAVEKNYTKKKRNAGNHQHF</sequence>
<accession>A0A2T9Y2H7</accession>
<dbReference type="SUPFAM" id="SSF56672">
    <property type="entry name" value="DNA/RNA polymerases"/>
    <property type="match status" value="1"/>
</dbReference>
<proteinExistence type="predicted"/>
<dbReference type="InterPro" id="IPR043502">
    <property type="entry name" value="DNA/RNA_pol_sf"/>
</dbReference>
<dbReference type="InterPro" id="IPR041577">
    <property type="entry name" value="RT_RNaseH_2"/>
</dbReference>
<evidence type="ECO:0000259" key="1">
    <source>
        <dbReference type="Pfam" id="PF17919"/>
    </source>
</evidence>
<protein>
    <recommendedName>
        <fullName evidence="1">Reverse transcriptase/retrotransposon-derived protein RNase H-like domain-containing protein</fullName>
    </recommendedName>
</protein>
<comment type="caution">
    <text evidence="2">The sequence shown here is derived from an EMBL/GenBank/DDBJ whole genome shotgun (WGS) entry which is preliminary data.</text>
</comment>
<dbReference type="Pfam" id="PF17919">
    <property type="entry name" value="RT_RNaseH_2"/>
    <property type="match status" value="1"/>
</dbReference>
<dbReference type="AlphaFoldDB" id="A0A2T9Y2H7"/>
<dbReference type="EMBL" id="MBFR01000652">
    <property type="protein sequence ID" value="PVU86541.1"/>
    <property type="molecule type" value="Genomic_DNA"/>
</dbReference>
<keyword evidence="3" id="KW-1185">Reference proteome</keyword>
<organism evidence="2 3">
    <name type="scientific">Smittium simulii</name>
    <dbReference type="NCBI Taxonomy" id="133385"/>
    <lineage>
        <taxon>Eukaryota</taxon>
        <taxon>Fungi</taxon>
        <taxon>Fungi incertae sedis</taxon>
        <taxon>Zoopagomycota</taxon>
        <taxon>Kickxellomycotina</taxon>
        <taxon>Harpellomycetes</taxon>
        <taxon>Harpellales</taxon>
        <taxon>Legeriomycetaceae</taxon>
        <taxon>Smittium</taxon>
    </lineage>
</organism>
<evidence type="ECO:0000313" key="3">
    <source>
        <dbReference type="Proteomes" id="UP000245383"/>
    </source>
</evidence>
<reference evidence="2 3" key="1">
    <citation type="journal article" date="2018" name="MBio">
        <title>Comparative Genomics Reveals the Core Gene Toolbox for the Fungus-Insect Symbiosis.</title>
        <authorList>
            <person name="Wang Y."/>
            <person name="Stata M."/>
            <person name="Wang W."/>
            <person name="Stajich J.E."/>
            <person name="White M.M."/>
            <person name="Moncalvo J.M."/>
        </authorList>
    </citation>
    <scope>NUCLEOTIDE SEQUENCE [LARGE SCALE GENOMIC DNA]</scope>
    <source>
        <strain evidence="2 3">SWE-8-4</strain>
    </source>
</reference>
<feature type="domain" description="Reverse transcriptase/retrotransposon-derived protein RNase H-like" evidence="1">
    <location>
        <begin position="49"/>
        <end position="125"/>
    </location>
</feature>
<gene>
    <name evidence="2" type="ORF">BB561_006672</name>
</gene>